<dbReference type="OrthoDB" id="292693at2759"/>
<dbReference type="GO" id="GO:0048039">
    <property type="term" value="F:ubiquinone binding"/>
    <property type="evidence" value="ECO:0007669"/>
    <property type="project" value="InterPro"/>
</dbReference>
<evidence type="ECO:0000256" key="3">
    <source>
        <dbReference type="ARBA" id="ARBA00024947"/>
    </source>
</evidence>
<dbReference type="PANTHER" id="PTHR12901:SF10">
    <property type="entry name" value="COENZYME Q-BINDING PROTEIN COQ10, MITOCHONDRIAL"/>
    <property type="match status" value="1"/>
</dbReference>
<sequence length="194" mass="22279">MMYVLRPLQGLKRPQLLQPFSTSRTATGPLFNSAVFNSNSELQCYTVQKKFQYPQEFVFQMIADVDRYHEFMPHCTSSFIRERDSEGLPTVAGLRVGYLNYDEEFTCALNCVRPTTINAKSVTLALFETLNTEWTVEAIDDNHCKAVLNLRYQFKNELYNAVSALVAKKVSNFMTKAFEKRAYELHNSTKSLEG</sequence>
<dbReference type="Gene3D" id="3.30.530.20">
    <property type="match status" value="1"/>
</dbReference>
<dbReference type="Pfam" id="PF03364">
    <property type="entry name" value="Polyketide_cyc"/>
    <property type="match status" value="1"/>
</dbReference>
<evidence type="ECO:0000259" key="4">
    <source>
        <dbReference type="Pfam" id="PF03364"/>
    </source>
</evidence>
<dbReference type="CDD" id="cd07813">
    <property type="entry name" value="COQ10p_like"/>
    <property type="match status" value="1"/>
</dbReference>
<dbReference type="GO" id="GO:0005739">
    <property type="term" value="C:mitochondrion"/>
    <property type="evidence" value="ECO:0007669"/>
    <property type="project" value="TreeGrafter"/>
</dbReference>
<dbReference type="Proteomes" id="UP000094801">
    <property type="component" value="Unassembled WGS sequence"/>
</dbReference>
<dbReference type="PANTHER" id="PTHR12901">
    <property type="entry name" value="SPERM PROTEIN HOMOLOG"/>
    <property type="match status" value="1"/>
</dbReference>
<gene>
    <name evidence="5" type="ORF">CANARDRAFT_29557</name>
</gene>
<comment type="subunit">
    <text evidence="2">Interacts with coenzyme Q.</text>
</comment>
<organism evidence="5 6">
    <name type="scientific">[Candida] arabinofermentans NRRL YB-2248</name>
    <dbReference type="NCBI Taxonomy" id="983967"/>
    <lineage>
        <taxon>Eukaryota</taxon>
        <taxon>Fungi</taxon>
        <taxon>Dikarya</taxon>
        <taxon>Ascomycota</taxon>
        <taxon>Saccharomycotina</taxon>
        <taxon>Pichiomycetes</taxon>
        <taxon>Pichiales</taxon>
        <taxon>Pichiaceae</taxon>
        <taxon>Ogataea</taxon>
        <taxon>Ogataea/Candida clade</taxon>
    </lineage>
</organism>
<evidence type="ECO:0000313" key="6">
    <source>
        <dbReference type="Proteomes" id="UP000094801"/>
    </source>
</evidence>
<dbReference type="STRING" id="983967.A0A1E4SWF9"/>
<evidence type="ECO:0000256" key="2">
    <source>
        <dbReference type="ARBA" id="ARBA00011814"/>
    </source>
</evidence>
<evidence type="ECO:0000256" key="1">
    <source>
        <dbReference type="ARBA" id="ARBA00006885"/>
    </source>
</evidence>
<dbReference type="SUPFAM" id="SSF55961">
    <property type="entry name" value="Bet v1-like"/>
    <property type="match status" value="1"/>
</dbReference>
<protein>
    <recommendedName>
        <fullName evidence="4">Coenzyme Q-binding protein COQ10 START domain-containing protein</fullName>
    </recommendedName>
</protein>
<proteinExistence type="inferred from homology"/>
<feature type="domain" description="Coenzyme Q-binding protein COQ10 START" evidence="4">
    <location>
        <begin position="52"/>
        <end position="179"/>
    </location>
</feature>
<evidence type="ECO:0000313" key="5">
    <source>
        <dbReference type="EMBL" id="ODV83814.1"/>
    </source>
</evidence>
<reference evidence="6" key="1">
    <citation type="submission" date="2016-04" db="EMBL/GenBank/DDBJ databases">
        <title>Comparative genomics of biotechnologically important yeasts.</title>
        <authorList>
            <consortium name="DOE Joint Genome Institute"/>
            <person name="Riley R."/>
            <person name="Haridas S."/>
            <person name="Wolfe K.H."/>
            <person name="Lopes M.R."/>
            <person name="Hittinger C.T."/>
            <person name="Goker M."/>
            <person name="Salamov A."/>
            <person name="Wisecaver J."/>
            <person name="Long T.M."/>
            <person name="Aerts A.L."/>
            <person name="Barry K."/>
            <person name="Choi C."/>
            <person name="Clum A."/>
            <person name="Coughlan A.Y."/>
            <person name="Deshpande S."/>
            <person name="Douglass A.P."/>
            <person name="Hanson S.J."/>
            <person name="Klenk H.-P."/>
            <person name="Labutti K."/>
            <person name="Lapidus A."/>
            <person name="Lindquist E."/>
            <person name="Lipzen A."/>
            <person name="Meier-Kolthoff J.P."/>
            <person name="Ohm R.A."/>
            <person name="Otillar R.P."/>
            <person name="Pangilinan J."/>
            <person name="Peng Y."/>
            <person name="Rokas A."/>
            <person name="Rosa C.A."/>
            <person name="Scheuner C."/>
            <person name="Sibirny A.A."/>
            <person name="Slot J.C."/>
            <person name="Stielow J.B."/>
            <person name="Sun H."/>
            <person name="Kurtzman C.P."/>
            <person name="Blackwell M."/>
            <person name="Grigoriev I.V."/>
            <person name="Jeffries T.W."/>
        </authorList>
    </citation>
    <scope>NUCLEOTIDE SEQUENCE [LARGE SCALE GENOMIC DNA]</scope>
    <source>
        <strain evidence="6">NRRL YB-2248</strain>
    </source>
</reference>
<name>A0A1E4SWF9_9ASCO</name>
<comment type="function">
    <text evidence="3">Required for the function of coenzyme Q in the respiratory chain. May serve as a chaperone or may be involved in the transport of Q6 from its site of synthesis to the catalytic sites of the respiratory complexes.</text>
</comment>
<comment type="similarity">
    <text evidence="1">Belongs to the COQ10 family.</text>
</comment>
<dbReference type="InterPro" id="IPR044996">
    <property type="entry name" value="COQ10-like"/>
</dbReference>
<dbReference type="EMBL" id="KV453860">
    <property type="protein sequence ID" value="ODV83814.1"/>
    <property type="molecule type" value="Genomic_DNA"/>
</dbReference>
<accession>A0A1E4SWF9</accession>
<dbReference type="AlphaFoldDB" id="A0A1E4SWF9"/>
<dbReference type="GO" id="GO:0045333">
    <property type="term" value="P:cellular respiration"/>
    <property type="evidence" value="ECO:0007669"/>
    <property type="project" value="InterPro"/>
</dbReference>
<keyword evidence="6" id="KW-1185">Reference proteome</keyword>
<dbReference type="InterPro" id="IPR005031">
    <property type="entry name" value="COQ10_START"/>
</dbReference>
<dbReference type="InterPro" id="IPR023393">
    <property type="entry name" value="START-like_dom_sf"/>
</dbReference>